<name>A0A975T150_9ACTN</name>
<dbReference type="RefSeq" id="WP_216940966.1">
    <property type="nucleotide sequence ID" value="NZ_CP077062.1"/>
</dbReference>
<protein>
    <submittedName>
        <fullName evidence="2">Ferritin-like domain-containing protein</fullName>
    </submittedName>
</protein>
<accession>A0A975T150</accession>
<evidence type="ECO:0000313" key="2">
    <source>
        <dbReference type="EMBL" id="QWZ09120.1"/>
    </source>
</evidence>
<proteinExistence type="predicted"/>
<organism evidence="2 3">
    <name type="scientific">Nocardioides panacis</name>
    <dbReference type="NCBI Taxonomy" id="2849501"/>
    <lineage>
        <taxon>Bacteria</taxon>
        <taxon>Bacillati</taxon>
        <taxon>Actinomycetota</taxon>
        <taxon>Actinomycetes</taxon>
        <taxon>Propionibacteriales</taxon>
        <taxon>Nocardioidaceae</taxon>
        <taxon>Nocardioides</taxon>
    </lineage>
</organism>
<dbReference type="Pfam" id="PF14530">
    <property type="entry name" value="DUF4439"/>
    <property type="match status" value="1"/>
</dbReference>
<dbReference type="InterPro" id="IPR029447">
    <property type="entry name" value="DUF4439"/>
</dbReference>
<dbReference type="CDD" id="cd00657">
    <property type="entry name" value="Ferritin_like"/>
    <property type="match status" value="1"/>
</dbReference>
<dbReference type="EMBL" id="CP077062">
    <property type="protein sequence ID" value="QWZ09120.1"/>
    <property type="molecule type" value="Genomic_DNA"/>
</dbReference>
<gene>
    <name evidence="2" type="ORF">KRR39_04740</name>
</gene>
<evidence type="ECO:0000259" key="1">
    <source>
        <dbReference type="Pfam" id="PF14530"/>
    </source>
</evidence>
<dbReference type="Proteomes" id="UP000683575">
    <property type="component" value="Chromosome"/>
</dbReference>
<sequence>MTPLEALQQTLAGEHAAVYVFRALAGRVSTSADPDLANGLAAAYALHRGRRDQLVTMVRAASGDPVAADVSYQLPNPSRTPAQLRSGALVTEQRCSDVYATMVGSTARVDRQWAIDALTDSAVRQLGFGGAPDPFPGVPEL</sequence>
<evidence type="ECO:0000313" key="3">
    <source>
        <dbReference type="Proteomes" id="UP000683575"/>
    </source>
</evidence>
<keyword evidence="3" id="KW-1185">Reference proteome</keyword>
<dbReference type="KEGG" id="nps:KRR39_04740"/>
<reference evidence="2" key="1">
    <citation type="submission" date="2021-06" db="EMBL/GenBank/DDBJ databases">
        <title>Complete genome sequence of Nocardioides sp. G188.</title>
        <authorList>
            <person name="Im W.-T."/>
        </authorList>
    </citation>
    <scope>NUCLEOTIDE SEQUENCE</scope>
    <source>
        <strain evidence="2">G188</strain>
    </source>
</reference>
<feature type="domain" description="DUF4439" evidence="1">
    <location>
        <begin position="6"/>
        <end position="140"/>
    </location>
</feature>
<dbReference type="AlphaFoldDB" id="A0A975T150"/>